<comment type="caution">
    <text evidence="1">The sequence shown here is derived from an EMBL/GenBank/DDBJ whole genome shotgun (WGS) entry which is preliminary data.</text>
</comment>
<dbReference type="AlphaFoldDB" id="A0AAN9PS26"/>
<accession>A0AAN9PS26</accession>
<dbReference type="Proteomes" id="UP001367508">
    <property type="component" value="Unassembled WGS sequence"/>
</dbReference>
<evidence type="ECO:0000313" key="2">
    <source>
        <dbReference type="Proteomes" id="UP001367508"/>
    </source>
</evidence>
<gene>
    <name evidence="1" type="ORF">VNO77_42041</name>
</gene>
<protein>
    <submittedName>
        <fullName evidence="1">Uncharacterized protein</fullName>
    </submittedName>
</protein>
<proteinExistence type="predicted"/>
<sequence length="105" mass="11767">MRCMYKLAKPVSHEFKPGITSEPILKRGSQDFNFAIATNSISELAKANSVYRIIRRGSASVIGNPGSISEYVGIYAQFEENLWIGTGMELKLVWPHTVLEVKYSQ</sequence>
<evidence type="ECO:0000313" key="1">
    <source>
        <dbReference type="EMBL" id="KAK7308436.1"/>
    </source>
</evidence>
<keyword evidence="2" id="KW-1185">Reference proteome</keyword>
<dbReference type="EMBL" id="JAYMYQ010000010">
    <property type="protein sequence ID" value="KAK7308436.1"/>
    <property type="molecule type" value="Genomic_DNA"/>
</dbReference>
<reference evidence="1 2" key="1">
    <citation type="submission" date="2024-01" db="EMBL/GenBank/DDBJ databases">
        <title>The genomes of 5 underutilized Papilionoideae crops provide insights into root nodulation and disease resistanc.</title>
        <authorList>
            <person name="Jiang F."/>
        </authorList>
    </citation>
    <scope>NUCLEOTIDE SEQUENCE [LARGE SCALE GENOMIC DNA]</scope>
    <source>
        <strain evidence="1">LVBAO_FW01</strain>
        <tissue evidence="1">Leaves</tissue>
    </source>
</reference>
<organism evidence="1 2">
    <name type="scientific">Canavalia gladiata</name>
    <name type="common">Sword bean</name>
    <name type="synonym">Dolichos gladiatus</name>
    <dbReference type="NCBI Taxonomy" id="3824"/>
    <lineage>
        <taxon>Eukaryota</taxon>
        <taxon>Viridiplantae</taxon>
        <taxon>Streptophyta</taxon>
        <taxon>Embryophyta</taxon>
        <taxon>Tracheophyta</taxon>
        <taxon>Spermatophyta</taxon>
        <taxon>Magnoliopsida</taxon>
        <taxon>eudicotyledons</taxon>
        <taxon>Gunneridae</taxon>
        <taxon>Pentapetalae</taxon>
        <taxon>rosids</taxon>
        <taxon>fabids</taxon>
        <taxon>Fabales</taxon>
        <taxon>Fabaceae</taxon>
        <taxon>Papilionoideae</taxon>
        <taxon>50 kb inversion clade</taxon>
        <taxon>NPAAA clade</taxon>
        <taxon>indigoferoid/millettioid clade</taxon>
        <taxon>Phaseoleae</taxon>
        <taxon>Canavalia</taxon>
    </lineage>
</organism>
<name>A0AAN9PS26_CANGL</name>